<dbReference type="InterPro" id="IPR047160">
    <property type="entry name" value="GP183-like"/>
</dbReference>
<reference evidence="10" key="5">
    <citation type="submission" date="2025-09" db="UniProtKB">
        <authorList>
            <consortium name="Ensembl"/>
        </authorList>
    </citation>
    <scope>IDENTIFICATION</scope>
</reference>
<name>A0A4W4F9A5_ELEEL</name>
<dbReference type="GO" id="GO:0016020">
    <property type="term" value="C:membrane"/>
    <property type="evidence" value="ECO:0007669"/>
    <property type="project" value="UniProtKB-SubCell"/>
</dbReference>
<dbReference type="Proteomes" id="UP000314983">
    <property type="component" value="Chromosome 19"/>
</dbReference>
<feature type="domain" description="G-protein coupled receptors family 1 profile" evidence="9">
    <location>
        <begin position="23"/>
        <end position="251"/>
    </location>
</feature>
<dbReference type="GeneTree" id="ENSGT01030000234518"/>
<dbReference type="PRINTS" id="PR00237">
    <property type="entry name" value="GPCRRHODOPSN"/>
</dbReference>
<evidence type="ECO:0000256" key="4">
    <source>
        <dbReference type="ARBA" id="ARBA00023040"/>
    </source>
</evidence>
<dbReference type="OMA" id="GMIHAHM"/>
<evidence type="ECO:0000256" key="3">
    <source>
        <dbReference type="ARBA" id="ARBA00022989"/>
    </source>
</evidence>
<dbReference type="PANTHER" id="PTHR24237:SF35">
    <property type="entry name" value="G-PROTEIN COUPLED RECEPTOR 141-RELATED"/>
    <property type="match status" value="1"/>
</dbReference>
<evidence type="ECO:0000256" key="1">
    <source>
        <dbReference type="ARBA" id="ARBA00004141"/>
    </source>
</evidence>
<feature type="transmembrane region" description="Helical" evidence="8">
    <location>
        <begin position="133"/>
        <end position="159"/>
    </location>
</feature>
<feature type="transmembrane region" description="Helical" evidence="8">
    <location>
        <begin position="59"/>
        <end position="81"/>
    </location>
</feature>
<dbReference type="AlphaFoldDB" id="A0A4W4F9A5"/>
<protein>
    <recommendedName>
        <fullName evidence="9">G-protein coupled receptors family 1 profile domain-containing protein</fullName>
    </recommendedName>
</protein>
<evidence type="ECO:0000256" key="2">
    <source>
        <dbReference type="ARBA" id="ARBA00022692"/>
    </source>
</evidence>
<dbReference type="InterPro" id="IPR000276">
    <property type="entry name" value="GPCR_Rhodpsn"/>
</dbReference>
<proteinExistence type="predicted"/>
<evidence type="ECO:0000256" key="5">
    <source>
        <dbReference type="ARBA" id="ARBA00023136"/>
    </source>
</evidence>
<dbReference type="InterPro" id="IPR017452">
    <property type="entry name" value="GPCR_Rhodpsn_7TM"/>
</dbReference>
<reference evidence="11" key="2">
    <citation type="journal article" date="2017" name="Sci. Adv.">
        <title>A tail of two voltages: Proteomic comparison of the three electric organs of the electric eel.</title>
        <authorList>
            <person name="Traeger L.L."/>
            <person name="Sabat G."/>
            <person name="Barrett-Wilt G.A."/>
            <person name="Wells G.B."/>
            <person name="Sussman M.R."/>
        </authorList>
    </citation>
    <scope>NUCLEOTIDE SEQUENCE [LARGE SCALE GENOMIC DNA]</scope>
</reference>
<dbReference type="SUPFAM" id="SSF81321">
    <property type="entry name" value="Family A G protein-coupled receptor-like"/>
    <property type="match status" value="1"/>
</dbReference>
<dbReference type="Gene3D" id="1.20.1070.10">
    <property type="entry name" value="Rhodopsin 7-helix transmembrane proteins"/>
    <property type="match status" value="1"/>
</dbReference>
<evidence type="ECO:0000313" key="10">
    <source>
        <dbReference type="Ensembl" id="ENSEEEP00000020541.2"/>
    </source>
</evidence>
<sequence>MNLELKNNTHTNQTMSLPIDYRAGLLFLYSLVFLGGFVGAGLMSTVLKSNMLSITTVSVINLLVVHVIFLLTIPFHMYYYATNSWNLSFDACRIVSGMIHAHMYLSFIFYTIILLARYLAYFEWGHRLQFYRALHAFIASMMVWTITLGIALPATVLVYGSGMTGSDTVCFDFGGALTYPGVQSLNYIMSAMVLLVWTALASRQLYVLWQVYQKHRQASYSHQEFRVQIKSMFFVLIMFLCFVPYHVFRIYYVTRFLENKLLEDINDVFLAFTAFSCFDLLTFASRGMWQPAYIKCCILCE</sequence>
<feature type="transmembrane region" description="Helical" evidence="8">
    <location>
        <begin position="101"/>
        <end position="121"/>
    </location>
</feature>
<dbReference type="STRING" id="8005.ENSEEEP00000020541"/>
<feature type="transmembrane region" description="Helical" evidence="8">
    <location>
        <begin position="26"/>
        <end position="47"/>
    </location>
</feature>
<gene>
    <name evidence="10" type="primary">GPR141</name>
</gene>
<dbReference type="PANTHER" id="PTHR24237">
    <property type="entry name" value="G-PROTEIN COUPLED RECEPTOR"/>
    <property type="match status" value="1"/>
</dbReference>
<reference evidence="10" key="4">
    <citation type="submission" date="2025-08" db="UniProtKB">
        <authorList>
            <consortium name="Ensembl"/>
        </authorList>
    </citation>
    <scope>IDENTIFICATION</scope>
</reference>
<evidence type="ECO:0000256" key="8">
    <source>
        <dbReference type="SAM" id="Phobius"/>
    </source>
</evidence>
<keyword evidence="2 8" id="KW-0812">Transmembrane</keyword>
<reference evidence="11" key="1">
    <citation type="journal article" date="2014" name="Science">
        <title>Nonhuman genetics. Genomic basis for the convergent evolution of electric organs.</title>
        <authorList>
            <person name="Gallant J.R."/>
            <person name="Traeger L.L."/>
            <person name="Volkening J.D."/>
            <person name="Moffett H."/>
            <person name="Chen P.H."/>
            <person name="Novina C.D."/>
            <person name="Phillips G.N.Jr."/>
            <person name="Anand R."/>
            <person name="Wells G.B."/>
            <person name="Pinch M."/>
            <person name="Guth R."/>
            <person name="Unguez G.A."/>
            <person name="Albert J.S."/>
            <person name="Zakon H.H."/>
            <person name="Samanta M.P."/>
            <person name="Sussman M.R."/>
        </authorList>
    </citation>
    <scope>NUCLEOTIDE SEQUENCE [LARGE SCALE GENOMIC DNA]</scope>
</reference>
<dbReference type="GO" id="GO:0004930">
    <property type="term" value="F:G protein-coupled receptor activity"/>
    <property type="evidence" value="ECO:0007669"/>
    <property type="project" value="UniProtKB-KW"/>
</dbReference>
<evidence type="ECO:0000256" key="6">
    <source>
        <dbReference type="ARBA" id="ARBA00023170"/>
    </source>
</evidence>
<comment type="subcellular location">
    <subcellularLocation>
        <location evidence="1">Membrane</location>
        <topology evidence="1">Multi-pass membrane protein</topology>
    </subcellularLocation>
</comment>
<keyword evidence="11" id="KW-1185">Reference proteome</keyword>
<keyword evidence="6" id="KW-0675">Receptor</keyword>
<evidence type="ECO:0000313" key="11">
    <source>
        <dbReference type="Proteomes" id="UP000314983"/>
    </source>
</evidence>
<feature type="transmembrane region" description="Helical" evidence="8">
    <location>
        <begin position="268"/>
        <end position="285"/>
    </location>
</feature>
<organism evidence="10 11">
    <name type="scientific">Electrophorus electricus</name>
    <name type="common">Electric eel</name>
    <name type="synonym">Gymnotus electricus</name>
    <dbReference type="NCBI Taxonomy" id="8005"/>
    <lineage>
        <taxon>Eukaryota</taxon>
        <taxon>Metazoa</taxon>
        <taxon>Chordata</taxon>
        <taxon>Craniata</taxon>
        <taxon>Vertebrata</taxon>
        <taxon>Euteleostomi</taxon>
        <taxon>Actinopterygii</taxon>
        <taxon>Neopterygii</taxon>
        <taxon>Teleostei</taxon>
        <taxon>Ostariophysi</taxon>
        <taxon>Gymnotiformes</taxon>
        <taxon>Gymnotoidei</taxon>
        <taxon>Gymnotidae</taxon>
        <taxon>Electrophorus</taxon>
    </lineage>
</organism>
<keyword evidence="5 8" id="KW-0472">Membrane</keyword>
<dbReference type="GO" id="GO:0008142">
    <property type="term" value="F:oxysterol binding"/>
    <property type="evidence" value="ECO:0007669"/>
    <property type="project" value="InterPro"/>
</dbReference>
<evidence type="ECO:0000256" key="7">
    <source>
        <dbReference type="ARBA" id="ARBA00023224"/>
    </source>
</evidence>
<feature type="transmembrane region" description="Helical" evidence="8">
    <location>
        <begin position="229"/>
        <end position="248"/>
    </location>
</feature>
<dbReference type="Ensembl" id="ENSEEET00000020768.2">
    <property type="protein sequence ID" value="ENSEEEP00000020541.2"/>
    <property type="gene ID" value="ENSEEEG00000010026.2"/>
</dbReference>
<keyword evidence="4" id="KW-0297">G-protein coupled receptor</keyword>
<accession>A0A4W4F9A5</accession>
<dbReference type="PROSITE" id="PS50262">
    <property type="entry name" value="G_PROTEIN_RECEP_F1_2"/>
    <property type="match status" value="1"/>
</dbReference>
<keyword evidence="3 8" id="KW-1133">Transmembrane helix</keyword>
<evidence type="ECO:0000259" key="9">
    <source>
        <dbReference type="PROSITE" id="PS50262"/>
    </source>
</evidence>
<keyword evidence="7" id="KW-0807">Transducer</keyword>
<reference evidence="10" key="3">
    <citation type="submission" date="2020-05" db="EMBL/GenBank/DDBJ databases">
        <title>Electrophorus electricus (electric eel) genome, fEleEle1, primary haplotype.</title>
        <authorList>
            <person name="Myers G."/>
            <person name="Meyer A."/>
            <person name="Fedrigo O."/>
            <person name="Formenti G."/>
            <person name="Rhie A."/>
            <person name="Tracey A."/>
            <person name="Sims Y."/>
            <person name="Jarvis E.D."/>
        </authorList>
    </citation>
    <scope>NUCLEOTIDE SEQUENCE [LARGE SCALE GENOMIC DNA]</scope>
</reference>
<dbReference type="Pfam" id="PF00001">
    <property type="entry name" value="7tm_1"/>
    <property type="match status" value="1"/>
</dbReference>
<feature type="transmembrane region" description="Helical" evidence="8">
    <location>
        <begin position="187"/>
        <end position="209"/>
    </location>
</feature>
<dbReference type="PRINTS" id="PR01157">
    <property type="entry name" value="P2YPURNOCPTR"/>
</dbReference>